<dbReference type="eggNOG" id="KOG2152">
    <property type="taxonomic scope" value="Eukaryota"/>
</dbReference>
<dbReference type="InterPro" id="IPR022771">
    <property type="entry name" value="WAPL_C"/>
</dbReference>
<evidence type="ECO:0000313" key="5">
    <source>
        <dbReference type="WBParaSite" id="BXY_0007500.1"/>
    </source>
</evidence>
<evidence type="ECO:0000259" key="3">
    <source>
        <dbReference type="PROSITE" id="PS51271"/>
    </source>
</evidence>
<evidence type="ECO:0000256" key="1">
    <source>
        <dbReference type="ARBA" id="ARBA00006854"/>
    </source>
</evidence>
<dbReference type="InterPro" id="IPR039874">
    <property type="entry name" value="WAPL"/>
</dbReference>
<dbReference type="AlphaFoldDB" id="A0A1I7RH98"/>
<comment type="similarity">
    <text evidence="1">Belongs to the WAPL family.</text>
</comment>
<protein>
    <submittedName>
        <fullName evidence="5">WAPL domain-containing protein</fullName>
    </submittedName>
</protein>
<dbReference type="InterPro" id="IPR012502">
    <property type="entry name" value="WAPL_dom"/>
</dbReference>
<dbReference type="InterPro" id="IPR011989">
    <property type="entry name" value="ARM-like"/>
</dbReference>
<dbReference type="Pfam" id="PF07814">
    <property type="entry name" value="WAPL"/>
    <property type="match status" value="1"/>
</dbReference>
<dbReference type="Gene3D" id="1.25.10.10">
    <property type="entry name" value="Leucine-rich Repeat Variant"/>
    <property type="match status" value="1"/>
</dbReference>
<feature type="compositionally biased region" description="Gly residues" evidence="2">
    <location>
        <begin position="140"/>
        <end position="149"/>
    </location>
</feature>
<dbReference type="Proteomes" id="UP000095284">
    <property type="component" value="Unplaced"/>
</dbReference>
<organism evidence="4 5">
    <name type="scientific">Bursaphelenchus xylophilus</name>
    <name type="common">Pinewood nematode worm</name>
    <name type="synonym">Aphelenchoides xylophilus</name>
    <dbReference type="NCBI Taxonomy" id="6326"/>
    <lineage>
        <taxon>Eukaryota</taxon>
        <taxon>Metazoa</taxon>
        <taxon>Ecdysozoa</taxon>
        <taxon>Nematoda</taxon>
        <taxon>Chromadorea</taxon>
        <taxon>Rhabditida</taxon>
        <taxon>Tylenchina</taxon>
        <taxon>Tylenchomorpha</taxon>
        <taxon>Aphelenchoidea</taxon>
        <taxon>Aphelenchoididae</taxon>
        <taxon>Bursaphelenchus</taxon>
    </lineage>
</organism>
<dbReference type="WBParaSite" id="BXY_0007500.1">
    <property type="protein sequence ID" value="BXY_0007500.1"/>
    <property type="gene ID" value="BXY_0007500"/>
</dbReference>
<feature type="domain" description="WAPL" evidence="3">
    <location>
        <begin position="489"/>
        <end position="671"/>
    </location>
</feature>
<feature type="compositionally biased region" description="Polar residues" evidence="2">
    <location>
        <begin position="79"/>
        <end position="94"/>
    </location>
</feature>
<feature type="compositionally biased region" description="Acidic residues" evidence="2">
    <location>
        <begin position="16"/>
        <end position="25"/>
    </location>
</feature>
<dbReference type="PANTHER" id="PTHR22100">
    <property type="entry name" value="WINGS APART-LIKE PROTEIN HOMOLOG"/>
    <property type="match status" value="1"/>
</dbReference>
<dbReference type="PROSITE" id="PS51271">
    <property type="entry name" value="WAPL"/>
    <property type="match status" value="1"/>
</dbReference>
<reference evidence="5" key="1">
    <citation type="submission" date="2016-11" db="UniProtKB">
        <authorList>
            <consortium name="WormBaseParasite"/>
        </authorList>
    </citation>
    <scope>IDENTIFICATION</scope>
</reference>
<name>A0A1I7RH98_BURXY</name>
<sequence>MSVFSQNKEDNFGFDQSDEEDECEQEPTSSKDKSMQVSRPKRASIELETSINKVDEYDFSSHAKKVKKEEVPSLRSFKRNQSQVIITKSGSSYSHKWGDRGVADQEYGVQKSETGSNISYKSRPRTDRTQEAVGRLSGPLGVGSSGAGDGEFKVPTLPARIRTGSTSASLGNGKRPVRERAPSDQQEQDDFNYFMETLERRKVELRLKELSFNGLVTRCVSYRFRNYLRTHVLAFDRIVAVMKDNKDSPEIVLLGAVMFYIMSRDRNDFPKNKFVMSILVDLIKRGNINENDECKKRAWAIIESWRSKIKRKSTCDFEESTMNSENVAIVTLDYLACRNGARNNQVHDGLRAGGAFPFLVEKVHSVINTLISMKDGPANELFYHFSQLEHLFRIHELLFMNREVQTTITGIKNGQFFYAIERFVDFFVIVIDRDDIRERVIQTFLLAMRSTLNACIKNAICIERLGGIGLFMQNTVIILCDVISKFDSEKFHDIRTLLACILIVLAEPSSRNKKKLMNMRVKVYEKQISVMKALAEVYNEHEAKASEYDEKLNEKFMEEIPFENSGEEEDVEVEERDEEEDLSPEEILHRINRATKGVDKEEMANAYATVMEMAECHMNDSFVASYVALLLGVLINNNREIGEQVKQFMTSKNFASIIDQLRRFNDFSKLSKIYEITNIENVIKTYEAFNEDD</sequence>
<feature type="compositionally biased region" description="Acidic residues" evidence="2">
    <location>
        <begin position="565"/>
        <end position="583"/>
    </location>
</feature>
<evidence type="ECO:0000313" key="4">
    <source>
        <dbReference type="Proteomes" id="UP000095284"/>
    </source>
</evidence>
<feature type="region of interest" description="Disordered" evidence="2">
    <location>
        <begin position="563"/>
        <end position="583"/>
    </location>
</feature>
<feature type="region of interest" description="Disordered" evidence="2">
    <location>
        <begin position="1"/>
        <end position="50"/>
    </location>
</feature>
<feature type="region of interest" description="Disordered" evidence="2">
    <location>
        <begin position="68"/>
        <end position="188"/>
    </location>
</feature>
<feature type="compositionally biased region" description="Polar residues" evidence="2">
    <location>
        <begin position="111"/>
        <end position="120"/>
    </location>
</feature>
<proteinExistence type="inferred from homology"/>
<evidence type="ECO:0000256" key="2">
    <source>
        <dbReference type="SAM" id="MobiDB-lite"/>
    </source>
</evidence>
<accession>A0A1I7RH98</accession>
<dbReference type="PANTHER" id="PTHR22100:SF13">
    <property type="entry name" value="WINGS APART-LIKE PROTEIN HOMOLOG"/>
    <property type="match status" value="1"/>
</dbReference>